<comment type="similarity">
    <text evidence="2 8">Belongs to the phosphoglycerate mutase family. BPG-dependent PGAM subfamily.</text>
</comment>
<dbReference type="GO" id="GO:0004619">
    <property type="term" value="F:phosphoglycerate mutase activity"/>
    <property type="evidence" value="ECO:0007669"/>
    <property type="project" value="UniProtKB-EC"/>
</dbReference>
<evidence type="ECO:0000256" key="8">
    <source>
        <dbReference type="RuleBase" id="RU004511"/>
    </source>
</evidence>
<dbReference type="InterPro" id="IPR001345">
    <property type="entry name" value="PG/BPGM_mutase_AS"/>
</dbReference>
<feature type="binding site" evidence="6">
    <location>
        <position position="122"/>
    </location>
    <ligand>
        <name>substrate</name>
    </ligand>
</feature>
<feature type="binding site" evidence="6">
    <location>
        <begin position="207"/>
        <end position="208"/>
    </location>
    <ligand>
        <name>substrate</name>
    </ligand>
</feature>
<proteinExistence type="inferred from homology"/>
<dbReference type="Gene3D" id="3.40.50.1240">
    <property type="entry name" value="Phosphoglycerate mutase-like"/>
    <property type="match status" value="1"/>
</dbReference>
<dbReference type="SUPFAM" id="SSF53254">
    <property type="entry name" value="Phosphoglycerate mutase-like"/>
    <property type="match status" value="1"/>
</dbReference>
<dbReference type="NCBIfam" id="TIGR01258">
    <property type="entry name" value="pgm_1"/>
    <property type="match status" value="1"/>
</dbReference>
<dbReference type="OrthoDB" id="354304at2759"/>
<feature type="binding site" evidence="6">
    <location>
        <begin position="45"/>
        <end position="46"/>
    </location>
    <ligand>
        <name>substrate</name>
    </ligand>
</feature>
<dbReference type="EC" id="5.4.2.11" evidence="8"/>
<comment type="catalytic activity">
    <reaction evidence="1 8">
        <text>(2R)-2-phosphoglycerate = (2R)-3-phosphoglycerate</text>
        <dbReference type="Rhea" id="RHEA:15901"/>
        <dbReference type="ChEBI" id="CHEBI:58272"/>
        <dbReference type="ChEBI" id="CHEBI:58289"/>
        <dbReference type="EC" id="5.4.2.11"/>
    </reaction>
</comment>
<dbReference type="InterPro" id="IPR005952">
    <property type="entry name" value="Phosphogly_mut1"/>
</dbReference>
<dbReference type="InterPro" id="IPR029033">
    <property type="entry name" value="His_PPase_superfam"/>
</dbReference>
<keyword evidence="4 8" id="KW-0413">Isomerase</keyword>
<dbReference type="PROSITE" id="PS00175">
    <property type="entry name" value="PG_MUTASE"/>
    <property type="match status" value="1"/>
</dbReference>
<dbReference type="FunFam" id="3.40.50.1240:FF:000003">
    <property type="entry name" value="2,3-bisphosphoglycerate-dependent phosphoglycerate mutase"/>
    <property type="match status" value="1"/>
</dbReference>
<evidence type="ECO:0000256" key="1">
    <source>
        <dbReference type="ARBA" id="ARBA00000380"/>
    </source>
</evidence>
<name>A0A485KRZ2_9STRA</name>
<evidence type="ECO:0000313" key="11">
    <source>
        <dbReference type="Proteomes" id="UP000332933"/>
    </source>
</evidence>
<dbReference type="CDD" id="cd07067">
    <property type="entry name" value="HP_PGM_like"/>
    <property type="match status" value="1"/>
</dbReference>
<feature type="site" description="Transition state stabilizer" evidence="7">
    <location>
        <position position="206"/>
    </location>
</feature>
<gene>
    <name evidence="10" type="primary">Aste57867_10857</name>
    <name evidence="9" type="ORF">As57867_010817</name>
    <name evidence="10" type="ORF">ASTE57867_10857</name>
</gene>
<feature type="binding site" evidence="6">
    <location>
        <position position="84"/>
    </location>
    <ligand>
        <name>substrate</name>
    </ligand>
</feature>
<evidence type="ECO:0000256" key="2">
    <source>
        <dbReference type="ARBA" id="ARBA00006717"/>
    </source>
</evidence>
<evidence type="ECO:0000256" key="4">
    <source>
        <dbReference type="ARBA" id="ARBA00023235"/>
    </source>
</evidence>
<evidence type="ECO:0000313" key="9">
    <source>
        <dbReference type="EMBL" id="KAF0698530.1"/>
    </source>
</evidence>
<dbReference type="EMBL" id="CAADRA010005255">
    <property type="protein sequence ID" value="VFT87725.1"/>
    <property type="molecule type" value="Genomic_DNA"/>
</dbReference>
<dbReference type="SMART" id="SM00855">
    <property type="entry name" value="PGAM"/>
    <property type="match status" value="1"/>
</dbReference>
<feature type="binding site" evidence="6">
    <location>
        <begin position="32"/>
        <end position="39"/>
    </location>
    <ligand>
        <name>substrate</name>
    </ligand>
</feature>
<evidence type="ECO:0000256" key="6">
    <source>
        <dbReference type="PIRSR" id="PIRSR613078-2"/>
    </source>
</evidence>
<evidence type="ECO:0000313" key="10">
    <source>
        <dbReference type="EMBL" id="VFT87725.1"/>
    </source>
</evidence>
<sequence length="279" mass="31741">MFVRSLTRRVAAPCNAMSTHASRNKHTLVLIRHGESEWNKTNQFTGWHDVPLSEKGHEEAQAAGRAIAKANLTFDVAYTSYLRRAIRTCWHVLEQSNQMFVPVINEWRLNERHYGALTGLDKAETVQKHGKEQVLIWRRSYDIPPPQLTTDSEYYPGHDRRYKNLKKEDLPLAESLEMTAARVQPKWDEEIAPAIRAGKNVLIAAHGNSLRALIMQLDNISKDEITDLNVPTGVPLVYHLDDDLKPIPHPDAIAPLSGYYLGNQEEIRARILGVKNQTK</sequence>
<accession>A0A485KRZ2</accession>
<keyword evidence="11" id="KW-1185">Reference proteome</keyword>
<dbReference type="NCBIfam" id="NF010713">
    <property type="entry name" value="PRK14115.1"/>
    <property type="match status" value="1"/>
</dbReference>
<reference evidence="10 11" key="1">
    <citation type="submission" date="2019-03" db="EMBL/GenBank/DDBJ databases">
        <authorList>
            <person name="Gaulin E."/>
            <person name="Dumas B."/>
        </authorList>
    </citation>
    <scope>NUCLEOTIDE SEQUENCE [LARGE SCALE GENOMIC DNA]</scope>
    <source>
        <strain evidence="10">CBS 568.67</strain>
    </source>
</reference>
<dbReference type="EMBL" id="VJMH01005234">
    <property type="protein sequence ID" value="KAF0698530.1"/>
    <property type="molecule type" value="Genomic_DNA"/>
</dbReference>
<dbReference type="Proteomes" id="UP000332933">
    <property type="component" value="Unassembled WGS sequence"/>
</dbReference>
<reference evidence="9" key="2">
    <citation type="submission" date="2019-06" db="EMBL/GenBank/DDBJ databases">
        <title>Genomics analysis of Aphanomyces spp. identifies a new class of oomycete effector associated with host adaptation.</title>
        <authorList>
            <person name="Gaulin E."/>
        </authorList>
    </citation>
    <scope>NUCLEOTIDE SEQUENCE</scope>
    <source>
        <strain evidence="9">CBS 578.67</strain>
    </source>
</reference>
<organism evidence="10 11">
    <name type="scientific">Aphanomyces stellatus</name>
    <dbReference type="NCBI Taxonomy" id="120398"/>
    <lineage>
        <taxon>Eukaryota</taxon>
        <taxon>Sar</taxon>
        <taxon>Stramenopiles</taxon>
        <taxon>Oomycota</taxon>
        <taxon>Saprolegniomycetes</taxon>
        <taxon>Saprolegniales</taxon>
        <taxon>Verrucalvaceae</taxon>
        <taxon>Aphanomyces</taxon>
    </lineage>
</organism>
<dbReference type="HAMAP" id="MF_01039">
    <property type="entry name" value="PGAM_GpmA"/>
    <property type="match status" value="1"/>
</dbReference>
<dbReference type="AlphaFoldDB" id="A0A485KRZ2"/>
<dbReference type="PANTHER" id="PTHR11931">
    <property type="entry name" value="PHOSPHOGLYCERATE MUTASE"/>
    <property type="match status" value="1"/>
</dbReference>
<dbReference type="InterPro" id="IPR013078">
    <property type="entry name" value="His_Pase_superF_clade-1"/>
</dbReference>
<feature type="binding site" evidence="6">
    <location>
        <begin position="111"/>
        <end position="114"/>
    </location>
    <ligand>
        <name>substrate</name>
    </ligand>
</feature>
<dbReference type="Pfam" id="PF00300">
    <property type="entry name" value="His_Phos_1"/>
    <property type="match status" value="1"/>
</dbReference>
<dbReference type="GO" id="GO:0006096">
    <property type="term" value="P:glycolytic process"/>
    <property type="evidence" value="ECO:0007669"/>
    <property type="project" value="UniProtKB-KW"/>
</dbReference>
<evidence type="ECO:0000256" key="5">
    <source>
        <dbReference type="PIRSR" id="PIRSR613078-1"/>
    </source>
</evidence>
<keyword evidence="3 8" id="KW-0324">Glycolysis</keyword>
<evidence type="ECO:0000256" key="3">
    <source>
        <dbReference type="ARBA" id="ARBA00023152"/>
    </source>
</evidence>
<protein>
    <recommendedName>
        <fullName evidence="8">Phosphoglycerate mutase</fullName>
        <ecNumber evidence="8">5.4.2.11</ecNumber>
    </recommendedName>
</protein>
<evidence type="ECO:0000256" key="7">
    <source>
        <dbReference type="PIRSR" id="PIRSR613078-3"/>
    </source>
</evidence>
<feature type="active site" description="Tele-phosphohistidine intermediate" evidence="5">
    <location>
        <position position="33"/>
    </location>
</feature>
<feature type="binding site" evidence="6">
    <location>
        <begin position="138"/>
        <end position="139"/>
    </location>
    <ligand>
        <name>substrate</name>
    </ligand>
</feature>
<feature type="active site" description="Proton donor/acceptor" evidence="5">
    <location>
        <position position="111"/>
    </location>
</feature>